<name>A0A1Y5TPT7_9RHOB</name>
<keyword evidence="1" id="KW-0472">Membrane</keyword>
<accession>A0A1Y5TPT7</accession>
<evidence type="ECO:0000256" key="1">
    <source>
        <dbReference type="SAM" id="Phobius"/>
    </source>
</evidence>
<dbReference type="Proteomes" id="UP000193307">
    <property type="component" value="Unassembled WGS sequence"/>
</dbReference>
<feature type="transmembrane region" description="Helical" evidence="1">
    <location>
        <begin position="29"/>
        <end position="49"/>
    </location>
</feature>
<keyword evidence="1" id="KW-0812">Transmembrane</keyword>
<sequence length="173" mass="18719">MLFEFIATLSLGAGAAGLVLLLQKFTRGALPRFAMPAAAGLAMFAFTIWSEYSWAARSMAALGPDAVVARAIEQKQVWRPWTYLAPVTTRLIALDGAKTKDFDGTVVTDMYLLSRWQDGAVVPVALDCLLNRRADLFAGHGEDIKVTLQSADWLAVGADDPVLRAACDTLRSD</sequence>
<keyword evidence="3" id="KW-1185">Reference proteome</keyword>
<keyword evidence="1" id="KW-1133">Transmembrane helix</keyword>
<gene>
    <name evidence="2" type="ORF">PAM7971_03689</name>
</gene>
<dbReference type="STRING" id="658057.SAMN04488032_1195"/>
<dbReference type="RefSeq" id="WP_085850755.1">
    <property type="nucleotide sequence ID" value="NZ_FNZV01000019.1"/>
</dbReference>
<protein>
    <submittedName>
        <fullName evidence="2">Uncharacterized protein</fullName>
    </submittedName>
</protein>
<dbReference type="AlphaFoldDB" id="A0A1Y5TPT7"/>
<feature type="transmembrane region" description="Helical" evidence="1">
    <location>
        <begin position="6"/>
        <end position="22"/>
    </location>
</feature>
<organism evidence="2 3">
    <name type="scientific">Pacificibacter marinus</name>
    <dbReference type="NCBI Taxonomy" id="658057"/>
    <lineage>
        <taxon>Bacteria</taxon>
        <taxon>Pseudomonadati</taxon>
        <taxon>Pseudomonadota</taxon>
        <taxon>Alphaproteobacteria</taxon>
        <taxon>Rhodobacterales</taxon>
        <taxon>Roseobacteraceae</taxon>
        <taxon>Pacificibacter</taxon>
    </lineage>
</organism>
<dbReference type="EMBL" id="FWFW01000018">
    <property type="protein sequence ID" value="SLN69111.1"/>
    <property type="molecule type" value="Genomic_DNA"/>
</dbReference>
<evidence type="ECO:0000313" key="3">
    <source>
        <dbReference type="Proteomes" id="UP000193307"/>
    </source>
</evidence>
<proteinExistence type="predicted"/>
<dbReference type="OrthoDB" id="8601734at2"/>
<evidence type="ECO:0000313" key="2">
    <source>
        <dbReference type="EMBL" id="SLN69111.1"/>
    </source>
</evidence>
<reference evidence="2 3" key="1">
    <citation type="submission" date="2017-03" db="EMBL/GenBank/DDBJ databases">
        <authorList>
            <person name="Afonso C.L."/>
            <person name="Miller P.J."/>
            <person name="Scott M.A."/>
            <person name="Spackman E."/>
            <person name="Goraichik I."/>
            <person name="Dimitrov K.M."/>
            <person name="Suarez D.L."/>
            <person name="Swayne D.E."/>
        </authorList>
    </citation>
    <scope>NUCLEOTIDE SEQUENCE [LARGE SCALE GENOMIC DNA]</scope>
    <source>
        <strain evidence="2 3">CECT 7971</strain>
    </source>
</reference>